<name>A0A086JHX7_TOXGO</name>
<feature type="compositionally biased region" description="Basic and acidic residues" evidence="2">
    <location>
        <begin position="690"/>
        <end position="718"/>
    </location>
</feature>
<dbReference type="Proteomes" id="UP000028828">
    <property type="component" value="Unassembled WGS sequence"/>
</dbReference>
<dbReference type="AlphaFoldDB" id="A0A086JHX7"/>
<organism evidence="4">
    <name type="scientific">Toxoplasma gondii p89</name>
    <dbReference type="NCBI Taxonomy" id="943119"/>
    <lineage>
        <taxon>Eukaryota</taxon>
        <taxon>Sar</taxon>
        <taxon>Alveolata</taxon>
        <taxon>Apicomplexa</taxon>
        <taxon>Conoidasida</taxon>
        <taxon>Coccidia</taxon>
        <taxon>Eucoccidiorida</taxon>
        <taxon>Eimeriorina</taxon>
        <taxon>Sarcocystidae</taxon>
        <taxon>Toxoplasma</taxon>
    </lineage>
</organism>
<comment type="caution">
    <text evidence="4">The sequence shown here is derived from an EMBL/GenBank/DDBJ whole genome shotgun (WGS) entry which is preliminary data.</text>
</comment>
<sequence>MGDARAASEGLAQGGDSSVSTSGPASASLFLRGEVWEHALLAPARGGLWGLEGASSYLQAFARSVKTERARSEDPRVSVSLRDWVEFNRTCSCASPAELGAASASPHRLTSRHGCADASLDEEELHVFWQLFVSVLRTVPTSLSFLAPSEEKGTRETSSARLRAPTQPCSATSTDAAWPNRDSSSPVLQTALERSLASSRECVDLRALALLLLIQESRSLRLPVNPRSTDDPWRSRASGATDARDFSGGASAAGAPALGGGARGESPRYLSRESGPHGIADESRLRVFLQQSLPVLLQTVVACSRELEKAHCQEDEENVFADSKTGSEDWISAEEVEVFSLLFACADGGSVVTAFSRSVSEPGATDEAKRKFEKNAFLVWLKRRLAWNDRLYPSRQSLAGSCALFYGAKRSQQFERVFVVAEAHGRRLVIDRESLGTTQPRDRVLIINCSECDIFLNAPVSSVKMVSCSNSSLMCGRPVDGILSLYNTQRLEVHAAAFLIQACNTLDAQLFVCSASPPLLCGDTRGIVLAPLDIPLSLQDLQREGRKGEQSRRKNRSFADDTTGETDTDDDDDEEVFLFGRPLSWASTAFAFPLSGGGCGSCVSALSSSSAFPSSSSPLSSSTASPALPVGEGSATRCSSAGGRSIAGTSQIFQLLNPKHFNPISMPRPAPRRPHARVASDVSQNCQDSRGSEKETLEETKTTNENEKAAASAEADREEGLLALPEDFAEALFEKQKEVESIHEMMENLNLTDQQRETFFQILALMLHDFCRRHSARASRLATGHVPRHDEIARSREASTGSTGC</sequence>
<feature type="region of interest" description="Disordered" evidence="2">
    <location>
        <begin position="1"/>
        <end position="23"/>
    </location>
</feature>
<feature type="compositionally biased region" description="Basic and acidic residues" evidence="2">
    <location>
        <begin position="543"/>
        <end position="552"/>
    </location>
</feature>
<comment type="similarity">
    <text evidence="1">Belongs to the TBCC family.</text>
</comment>
<accession>A0A086JHX7</accession>
<proteinExistence type="inferred from homology"/>
<dbReference type="PANTHER" id="PTHR16052">
    <property type="entry name" value="TBCC DOMAIN-CONTAINING PROTEIN 1"/>
    <property type="match status" value="1"/>
</dbReference>
<gene>
    <name evidence="4" type="ORF">TGP89_216240</name>
</gene>
<feature type="compositionally biased region" description="Acidic residues" evidence="2">
    <location>
        <begin position="562"/>
        <end position="573"/>
    </location>
</feature>
<dbReference type="PANTHER" id="PTHR16052:SF0">
    <property type="entry name" value="TBCC DOMAIN-CONTAINING PROTEIN 1"/>
    <property type="match status" value="1"/>
</dbReference>
<protein>
    <submittedName>
        <fullName evidence="4">Tubulin-binding cofactor C</fullName>
    </submittedName>
</protein>
<evidence type="ECO:0000259" key="3">
    <source>
        <dbReference type="PROSITE" id="PS51329"/>
    </source>
</evidence>
<feature type="region of interest" description="Disordered" evidence="2">
    <location>
        <begin position="147"/>
        <end position="183"/>
    </location>
</feature>
<feature type="compositionally biased region" description="Polar residues" evidence="2">
    <location>
        <begin position="167"/>
        <end position="183"/>
    </location>
</feature>
<dbReference type="PROSITE" id="PS51329">
    <property type="entry name" value="C_CAP_COFACTOR_C"/>
    <property type="match status" value="1"/>
</dbReference>
<dbReference type="InterPro" id="IPR017901">
    <property type="entry name" value="C-CAP_CF_C-like"/>
</dbReference>
<dbReference type="InterPro" id="IPR012945">
    <property type="entry name" value="Tubulin-bd_cofactor_C_dom"/>
</dbReference>
<feature type="compositionally biased region" description="Low complexity" evidence="2">
    <location>
        <begin position="613"/>
        <end position="628"/>
    </location>
</feature>
<feature type="region of interest" description="Disordered" evidence="2">
    <location>
        <begin position="223"/>
        <end position="275"/>
    </location>
</feature>
<dbReference type="EMBL" id="AEYI02001923">
    <property type="protein sequence ID" value="KFG31745.1"/>
    <property type="molecule type" value="Genomic_DNA"/>
</dbReference>
<feature type="region of interest" description="Disordered" evidence="2">
    <location>
        <begin position="613"/>
        <end position="643"/>
    </location>
</feature>
<feature type="domain" description="C-CAP/cofactor C-like" evidence="3">
    <location>
        <begin position="407"/>
        <end position="578"/>
    </location>
</feature>
<dbReference type="Pfam" id="PF07986">
    <property type="entry name" value="TBCC"/>
    <property type="match status" value="1"/>
</dbReference>
<feature type="region of interest" description="Disordered" evidence="2">
    <location>
        <begin position="663"/>
        <end position="718"/>
    </location>
</feature>
<dbReference type="Gene3D" id="2.160.20.70">
    <property type="match status" value="1"/>
</dbReference>
<dbReference type="InterPro" id="IPR016098">
    <property type="entry name" value="CAP/MinC_C"/>
</dbReference>
<evidence type="ECO:0000256" key="1">
    <source>
        <dbReference type="ARBA" id="ARBA00008848"/>
    </source>
</evidence>
<dbReference type="VEuPathDB" id="ToxoDB:TGP89_216240"/>
<evidence type="ECO:0000256" key="2">
    <source>
        <dbReference type="SAM" id="MobiDB-lite"/>
    </source>
</evidence>
<dbReference type="OrthoDB" id="331944at2759"/>
<feature type="region of interest" description="Disordered" evidence="2">
    <location>
        <begin position="543"/>
        <end position="573"/>
    </location>
</feature>
<dbReference type="InterPro" id="IPR039589">
    <property type="entry name" value="TBCC1"/>
</dbReference>
<reference evidence="4" key="1">
    <citation type="submission" date="2014-03" db="EMBL/GenBank/DDBJ databases">
        <authorList>
            <person name="Sibley D."/>
            <person name="Venepally P."/>
            <person name="Karamycheva S."/>
            <person name="Hadjithomas M."/>
            <person name="Khan A."/>
            <person name="Brunk B."/>
            <person name="Roos D."/>
            <person name="Caler E."/>
            <person name="Lorenzi H."/>
        </authorList>
    </citation>
    <scope>NUCLEOTIDE SEQUENCE [LARGE SCALE GENOMIC DNA]</scope>
    <source>
        <strain evidence="4">P89</strain>
    </source>
</reference>
<evidence type="ECO:0000313" key="4">
    <source>
        <dbReference type="EMBL" id="KFG31745.1"/>
    </source>
</evidence>